<dbReference type="PANTHER" id="PTHR33074">
    <property type="entry name" value="EXPRESSED PROTEIN-RELATED"/>
    <property type="match status" value="1"/>
</dbReference>
<evidence type="ECO:0000313" key="3">
    <source>
        <dbReference type="Proteomes" id="UP001497457"/>
    </source>
</evidence>
<dbReference type="InterPro" id="IPR011676">
    <property type="entry name" value="DUF1618"/>
</dbReference>
<keyword evidence="3" id="KW-1185">Reference proteome</keyword>
<evidence type="ECO:0000313" key="2">
    <source>
        <dbReference type="EMBL" id="CAL5034890.1"/>
    </source>
</evidence>
<accession>A0ABC9DA21</accession>
<reference evidence="2 3" key="2">
    <citation type="submission" date="2024-10" db="EMBL/GenBank/DDBJ databases">
        <authorList>
            <person name="Ryan C."/>
        </authorList>
    </citation>
    <scope>NUCLEOTIDE SEQUENCE [LARGE SCALE GENOMIC DNA]</scope>
</reference>
<gene>
    <name evidence="2" type="ORF">URODEC1_LOCUS83284</name>
</gene>
<dbReference type="Pfam" id="PF07762">
    <property type="entry name" value="DUF1618"/>
    <property type="match status" value="1"/>
</dbReference>
<dbReference type="PANTHER" id="PTHR33074:SF76">
    <property type="entry name" value="OS11G0569701 PROTEIN"/>
    <property type="match status" value="1"/>
</dbReference>
<evidence type="ECO:0000259" key="1">
    <source>
        <dbReference type="Pfam" id="PF07762"/>
    </source>
</evidence>
<protein>
    <recommendedName>
        <fullName evidence="1">DUF1618 domain-containing protein</fullName>
    </recommendedName>
</protein>
<name>A0ABC9DA21_9POAL</name>
<sequence>MQTDGAAASSPCMLLTPYVRWDPADGVDFFSAADSKTVAAARTADGHLLCVGLRRAPLPALSRICLHFPDRTKSAFSTVIAAHGDSVLIDVCGSYFVYNTGDPATLSLLPRPPRLRGTNEDEYRRLNVSGTGILRRGQQAGEFVVAELTMVEPRLVSTWESHAVVPLGGGGGLLMCWVDSYCGVMLCDVFEEVPTLRYLPYPLHYNYLCIGAGGAVKLLDFSGSGCSHHGRAADTWTLKTDGTIWAVDGVADEESTELWALNRGGKGYARVQLVYPVVASTNYGGSPWFFKRKRGCCTN</sequence>
<dbReference type="AlphaFoldDB" id="A0ABC9DA21"/>
<dbReference type="Proteomes" id="UP001497457">
    <property type="component" value="Chromosome 32b"/>
</dbReference>
<proteinExistence type="predicted"/>
<organism evidence="2 3">
    <name type="scientific">Urochloa decumbens</name>
    <dbReference type="NCBI Taxonomy" id="240449"/>
    <lineage>
        <taxon>Eukaryota</taxon>
        <taxon>Viridiplantae</taxon>
        <taxon>Streptophyta</taxon>
        <taxon>Embryophyta</taxon>
        <taxon>Tracheophyta</taxon>
        <taxon>Spermatophyta</taxon>
        <taxon>Magnoliopsida</taxon>
        <taxon>Liliopsida</taxon>
        <taxon>Poales</taxon>
        <taxon>Poaceae</taxon>
        <taxon>PACMAD clade</taxon>
        <taxon>Panicoideae</taxon>
        <taxon>Panicodae</taxon>
        <taxon>Paniceae</taxon>
        <taxon>Melinidinae</taxon>
        <taxon>Urochloa</taxon>
    </lineage>
</organism>
<reference evidence="3" key="1">
    <citation type="submission" date="2024-06" db="EMBL/GenBank/DDBJ databases">
        <authorList>
            <person name="Ryan C."/>
        </authorList>
    </citation>
    <scope>NUCLEOTIDE SEQUENCE [LARGE SCALE GENOMIC DNA]</scope>
</reference>
<feature type="domain" description="DUF1618" evidence="1">
    <location>
        <begin position="177"/>
        <end position="280"/>
    </location>
</feature>
<dbReference type="EMBL" id="OZ075142">
    <property type="protein sequence ID" value="CAL5034890.1"/>
    <property type="molecule type" value="Genomic_DNA"/>
</dbReference>